<dbReference type="STRING" id="1798649.A3B13_00250"/>
<name>A0A1G2CKG7_9BACT</name>
<feature type="domain" description="S1 motif" evidence="4">
    <location>
        <begin position="294"/>
        <end position="361"/>
    </location>
</feature>
<evidence type="ECO:0000256" key="2">
    <source>
        <dbReference type="ARBA" id="ARBA00022980"/>
    </source>
</evidence>
<reference evidence="5 6" key="1">
    <citation type="journal article" date="2016" name="Nat. Commun.">
        <title>Thousands of microbial genomes shed light on interconnected biogeochemical processes in an aquifer system.</title>
        <authorList>
            <person name="Anantharaman K."/>
            <person name="Brown C.T."/>
            <person name="Hug L.A."/>
            <person name="Sharon I."/>
            <person name="Castelle C.J."/>
            <person name="Probst A.J."/>
            <person name="Thomas B.C."/>
            <person name="Singh A."/>
            <person name="Wilkins M.J."/>
            <person name="Karaoz U."/>
            <person name="Brodie E.L."/>
            <person name="Williams K.H."/>
            <person name="Hubbard S.S."/>
            <person name="Banfield J.F."/>
        </authorList>
    </citation>
    <scope>NUCLEOTIDE SEQUENCE [LARGE SCALE GENOMIC DNA]</scope>
</reference>
<proteinExistence type="inferred from homology"/>
<comment type="similarity">
    <text evidence="1">Belongs to the bacterial ribosomal protein bS1 family.</text>
</comment>
<feature type="domain" description="S1 motif" evidence="4">
    <location>
        <begin position="208"/>
        <end position="277"/>
    </location>
</feature>
<dbReference type="InterPro" id="IPR050437">
    <property type="entry name" value="Ribos_protein_bS1-like"/>
</dbReference>
<evidence type="ECO:0000256" key="1">
    <source>
        <dbReference type="ARBA" id="ARBA00006767"/>
    </source>
</evidence>
<gene>
    <name evidence="5" type="ORF">A3B13_00250</name>
</gene>
<dbReference type="Gene3D" id="2.40.50.140">
    <property type="entry name" value="Nucleic acid-binding proteins"/>
    <property type="match status" value="4"/>
</dbReference>
<dbReference type="InterPro" id="IPR012340">
    <property type="entry name" value="NA-bd_OB-fold"/>
</dbReference>
<dbReference type="PROSITE" id="PS50126">
    <property type="entry name" value="S1"/>
    <property type="match status" value="4"/>
</dbReference>
<dbReference type="InterPro" id="IPR003029">
    <property type="entry name" value="S1_domain"/>
</dbReference>
<organism evidence="5 6">
    <name type="scientific">Candidatus Liptonbacteria bacterium RIFCSPLOWO2_01_FULL_45_15</name>
    <dbReference type="NCBI Taxonomy" id="1798649"/>
    <lineage>
        <taxon>Bacteria</taxon>
        <taxon>Candidatus Liptoniibacteriota</taxon>
    </lineage>
</organism>
<dbReference type="GO" id="GO:0003729">
    <property type="term" value="F:mRNA binding"/>
    <property type="evidence" value="ECO:0007669"/>
    <property type="project" value="TreeGrafter"/>
</dbReference>
<keyword evidence="2" id="KW-0689">Ribosomal protein</keyword>
<dbReference type="PANTHER" id="PTHR10724">
    <property type="entry name" value="30S RIBOSOMAL PROTEIN S1"/>
    <property type="match status" value="1"/>
</dbReference>
<protein>
    <recommendedName>
        <fullName evidence="4">S1 motif domain-containing protein</fullName>
    </recommendedName>
</protein>
<evidence type="ECO:0000256" key="3">
    <source>
        <dbReference type="ARBA" id="ARBA00023274"/>
    </source>
</evidence>
<evidence type="ECO:0000313" key="5">
    <source>
        <dbReference type="EMBL" id="OGZ01141.1"/>
    </source>
</evidence>
<dbReference type="SUPFAM" id="SSF50249">
    <property type="entry name" value="Nucleic acid-binding proteins"/>
    <property type="match status" value="4"/>
</dbReference>
<keyword evidence="3" id="KW-0687">Ribonucleoprotein</keyword>
<feature type="domain" description="S1 motif" evidence="4">
    <location>
        <begin position="28"/>
        <end position="95"/>
    </location>
</feature>
<dbReference type="Proteomes" id="UP000176287">
    <property type="component" value="Unassembled WGS sequence"/>
</dbReference>
<dbReference type="EMBL" id="MHKZ01000006">
    <property type="protein sequence ID" value="OGZ01141.1"/>
    <property type="molecule type" value="Genomic_DNA"/>
</dbReference>
<accession>A0A1G2CKG7</accession>
<dbReference type="AlphaFoldDB" id="A0A1G2CKG7"/>
<dbReference type="GO" id="GO:0005840">
    <property type="term" value="C:ribosome"/>
    <property type="evidence" value="ECO:0007669"/>
    <property type="project" value="UniProtKB-KW"/>
</dbReference>
<dbReference type="PANTHER" id="PTHR10724:SF7">
    <property type="entry name" value="SMALL RIBOSOMAL SUBUNIT PROTEIN BS1C"/>
    <property type="match status" value="1"/>
</dbReference>
<dbReference type="Pfam" id="PF00575">
    <property type="entry name" value="S1"/>
    <property type="match status" value="4"/>
</dbReference>
<sequence>MLTDNKNSKTALLEAIKDELSNVRLRDGEIVDAELMKKTPRGVFFDLGRFGTGIVYGAELSNARDIIKKLNIGDKISARIETIDGEGGYVELSLAEAGKQKVWQQVQELQESGEVIKIKITGANQSGLLADLLGLKAFLPLSQLSTEHYPKGVEGDQQKGIDALKNFAGQELNVKVIAVNSRTNKLIVSEREMLAANVKELLAVYKIGQDVDGIVSGIANFGIFVRFVDNPQIEGLVHISELDHRIIDNPKEVVGIDQPVKVKIIDIKEGRVFLSIKALKADPWQENIQRYKAGQEVSGKVYKFNPFGAVIDIDGVVQGLIHVSEFGGTDEMKKALVPKESHQFVIDSIKPEEKRIILKIKK</sequence>
<evidence type="ECO:0000313" key="6">
    <source>
        <dbReference type="Proteomes" id="UP000176287"/>
    </source>
</evidence>
<comment type="caution">
    <text evidence="5">The sequence shown here is derived from an EMBL/GenBank/DDBJ whole genome shotgun (WGS) entry which is preliminary data.</text>
</comment>
<dbReference type="GO" id="GO:0003735">
    <property type="term" value="F:structural constituent of ribosome"/>
    <property type="evidence" value="ECO:0007669"/>
    <property type="project" value="TreeGrafter"/>
</dbReference>
<dbReference type="GO" id="GO:1990904">
    <property type="term" value="C:ribonucleoprotein complex"/>
    <property type="evidence" value="ECO:0007669"/>
    <property type="project" value="UniProtKB-KW"/>
</dbReference>
<evidence type="ECO:0000259" key="4">
    <source>
        <dbReference type="PROSITE" id="PS50126"/>
    </source>
</evidence>
<dbReference type="GO" id="GO:0006412">
    <property type="term" value="P:translation"/>
    <property type="evidence" value="ECO:0007669"/>
    <property type="project" value="TreeGrafter"/>
</dbReference>
<feature type="domain" description="S1 motif" evidence="4">
    <location>
        <begin position="113"/>
        <end position="191"/>
    </location>
</feature>
<dbReference type="SMART" id="SM00316">
    <property type="entry name" value="S1"/>
    <property type="match status" value="4"/>
</dbReference>
<dbReference type="CDD" id="cd04465">
    <property type="entry name" value="S1_RPS1_repeat_ec2_hs2"/>
    <property type="match status" value="1"/>
</dbReference>